<reference evidence="2" key="1">
    <citation type="submission" date="2020-11" db="EMBL/GenBank/DDBJ databases">
        <authorList>
            <person name="Tran Van P."/>
        </authorList>
    </citation>
    <scope>NUCLEOTIDE SEQUENCE</scope>
</reference>
<feature type="region of interest" description="Disordered" evidence="1">
    <location>
        <begin position="84"/>
        <end position="176"/>
    </location>
</feature>
<dbReference type="EMBL" id="LR899802">
    <property type="protein sequence ID" value="CAD7242551.1"/>
    <property type="molecule type" value="Genomic_DNA"/>
</dbReference>
<feature type="compositionally biased region" description="Basic and acidic residues" evidence="1">
    <location>
        <begin position="102"/>
        <end position="116"/>
    </location>
</feature>
<feature type="region of interest" description="Disordered" evidence="1">
    <location>
        <begin position="1"/>
        <end position="39"/>
    </location>
</feature>
<accession>A0A7R9A431</accession>
<feature type="compositionally biased region" description="Polar residues" evidence="1">
    <location>
        <begin position="84"/>
        <end position="100"/>
    </location>
</feature>
<feature type="compositionally biased region" description="Acidic residues" evidence="1">
    <location>
        <begin position="123"/>
        <end position="144"/>
    </location>
</feature>
<feature type="compositionally biased region" description="Polar residues" evidence="1">
    <location>
        <begin position="22"/>
        <end position="39"/>
    </location>
</feature>
<dbReference type="AlphaFoldDB" id="A0A7R9A431"/>
<proteinExistence type="predicted"/>
<evidence type="ECO:0000256" key="1">
    <source>
        <dbReference type="SAM" id="MobiDB-lite"/>
    </source>
</evidence>
<feature type="compositionally biased region" description="Acidic residues" evidence="1">
    <location>
        <begin position="615"/>
        <end position="634"/>
    </location>
</feature>
<gene>
    <name evidence="2" type="ORF">DSTB1V02_LOCUS2513</name>
</gene>
<keyword evidence="3" id="KW-1185">Reference proteome</keyword>
<name>A0A7R9A431_9CRUS</name>
<feature type="region of interest" description="Disordered" evidence="1">
    <location>
        <begin position="323"/>
        <end position="390"/>
    </location>
</feature>
<evidence type="ECO:0000313" key="3">
    <source>
        <dbReference type="Proteomes" id="UP000677054"/>
    </source>
</evidence>
<feature type="compositionally biased region" description="Basic residues" evidence="1">
    <location>
        <begin position="650"/>
        <end position="661"/>
    </location>
</feature>
<organism evidence="2">
    <name type="scientific">Darwinula stevensoni</name>
    <dbReference type="NCBI Taxonomy" id="69355"/>
    <lineage>
        <taxon>Eukaryota</taxon>
        <taxon>Metazoa</taxon>
        <taxon>Ecdysozoa</taxon>
        <taxon>Arthropoda</taxon>
        <taxon>Crustacea</taxon>
        <taxon>Oligostraca</taxon>
        <taxon>Ostracoda</taxon>
        <taxon>Podocopa</taxon>
        <taxon>Podocopida</taxon>
        <taxon>Darwinulocopina</taxon>
        <taxon>Darwinuloidea</taxon>
        <taxon>Darwinulidae</taxon>
        <taxon>Darwinula</taxon>
    </lineage>
</organism>
<dbReference type="EMBL" id="CAJPEV010000285">
    <property type="protein sequence ID" value="CAG0883428.1"/>
    <property type="molecule type" value="Genomic_DNA"/>
</dbReference>
<protein>
    <submittedName>
        <fullName evidence="2">Uncharacterized protein</fullName>
    </submittedName>
</protein>
<feature type="compositionally biased region" description="Basic and acidic residues" evidence="1">
    <location>
        <begin position="325"/>
        <end position="342"/>
    </location>
</feature>
<sequence length="1137" mass="126932">MEETEAVANQSSPAGIEGHPTEVTSPQASEPQSNCTQGKILSSGSQAMAEISKNGCNSVSNRSKMSASQRLQFVEKIGFKLSQKLKSAESSCNVETSQTPRDGVDSSHDGVAKDDSVIPVPPMDEENDQVDEENDQEEKDEDELEHSSSSSKDFSDSEPTKVKQEYPEDMMDEPEEKKIKLEPLDDQDYTLLKEEQPAKRLTECSVSVCISPAWAYLSCEKSVYERVKQDEKLEVFHDNQGIPLCRSHHKRIREAIIPAVKCSICEGKVSGKGDGKPLKYSLEQYNNMFKEEGLEICLESKDSLCHRCKFVYTRNVTKRLKHLRKQQDQGKIEGDDSEEYKPVRGRGSGSRSRSLTWESVIKTRRQVSSGPNSGDKNRNPTKTSKAHPGEPCAAECSLCSMQFGEYDQPEHPAIFKQESLKDFFEDYTGLPMHSCICIRCKSELQMVHQTLEHSGDFPEQPSSEQSGVNRLCNVVKCSASALHWVPFNARQRHELQNSLPDIALELHDVHGHPRSRIDLCKEHYSLLKGSLIDQDKCFICETGLQNNNLFAPFRRNVHTAGKSCILINNALRAEGKPIRVKKDSKLCRHCYDYWLKKFRTGSKKQQESKATFNDQVEDPVDDEQNPSLGEENDMLETSGVRQQFGPKGGSRGKLKKRGIHRGRRLEAALRNPNSPSRGYISIGLEKSLKLRFLSLLNDEFPTTGVLLQHMLRLEDQKRLKLGLSVYQDQKPKLEAPESQCAMQCLNPVGTVFISRKQNIRHPKRKNGTKQKRKCASPDMITTLTVKALPKGVWEKFYTYSLRYGTKKKFLEELLLMEEKRREVDVKKPENPPLIKKEVKQLAGAESKPSQSKKPGFSFLEGGISDSNTFYSIIHRPQVVQLRSVCTQTMLSIDTSASLIFGNTPALDKNQQKIMPKPCSTVDDKIMKPSEPQKKFFKRKLGERISMEKVSDVSNPGEKKKKVSGHVNGGGLVLPPMLKSNPPVSLLKSNHGSGITLTGISGIPGLKVIPSLSIIPLPMTSAQVTPVNLPPTCIAMPPTSLAISSTAITLPSSVSYNQVIPKDPIVMHAKDSIQIIPKDPIQIIPKDPIQVPLNNYPAEIVAKKVEEVSAVAPSHWSSDSGNGHSPLFEHLKLMPVDK</sequence>
<dbReference type="Proteomes" id="UP000677054">
    <property type="component" value="Unassembled WGS sequence"/>
</dbReference>
<feature type="compositionally biased region" description="Basic and acidic residues" evidence="1">
    <location>
        <begin position="153"/>
        <end position="166"/>
    </location>
</feature>
<feature type="region of interest" description="Disordered" evidence="1">
    <location>
        <begin position="605"/>
        <end position="661"/>
    </location>
</feature>
<evidence type="ECO:0000313" key="2">
    <source>
        <dbReference type="EMBL" id="CAD7242551.1"/>
    </source>
</evidence>